<feature type="domain" description="SAWADEE" evidence="2">
    <location>
        <begin position="16"/>
        <end position="151"/>
    </location>
</feature>
<feature type="region of interest" description="Disordered" evidence="1">
    <location>
        <begin position="194"/>
        <end position="280"/>
    </location>
</feature>
<gene>
    <name evidence="3" type="ORF">KSP40_PGU002689</name>
</gene>
<sequence length="457" mass="52364">MSAKHPSQAAELLPLVEFRAADDDAWYSVRLRLADHKLRIMYCEFSEALDVVFSAESFPDLDSIEKFRQRFRPISTQLQDRDCDRIVKGMQVCASQRFGEEELKFYDAAVQSVNPSIHPLQEGQCRCKFELLWQHGPLNGKKSIVGIENLCLITSQVTVCNLILEKFLDTVKEKLLSKIGEPQNMHDFSPVTVSTCTNQIPSSPTAHKLKKPQQHLGSSMDQTASLPDPAKRRPGETERRQREDVVRPRLMRALEAETILKSTARGRSSNESMDDNLEQDVDMGGQSLQKCIKIEKKRTFYFCRIDNLEKDLSPFTLMHFIHEHLGITCSAIVYPSTSHEFCTRGLILVDGNHQYHKLMDFLLNREYFIVSLRGRPWVVDMCCGTTKGVMPTYEVNPSDIKEELPVQIKLVHKGADEYEKIFKLHSLYSEFLEDVNCTLLGRLVAAERTLMKQFDEK</sequence>
<proteinExistence type="predicted"/>
<feature type="compositionally biased region" description="Polar residues" evidence="1">
    <location>
        <begin position="215"/>
        <end position="225"/>
    </location>
</feature>
<dbReference type="InterPro" id="IPR032001">
    <property type="entry name" value="SAWADEE_dom"/>
</dbReference>
<comment type="caution">
    <text evidence="3">The sequence shown here is derived from an EMBL/GenBank/DDBJ whole genome shotgun (WGS) entry which is preliminary data.</text>
</comment>
<dbReference type="PANTHER" id="PTHR36384:SF1">
    <property type="entry name" value="SAWADEE PROTEIN"/>
    <property type="match status" value="1"/>
</dbReference>
<evidence type="ECO:0000313" key="3">
    <source>
        <dbReference type="EMBL" id="KAK8950622.1"/>
    </source>
</evidence>
<evidence type="ECO:0000259" key="2">
    <source>
        <dbReference type="Pfam" id="PF16719"/>
    </source>
</evidence>
<dbReference type="Proteomes" id="UP001412067">
    <property type="component" value="Unassembled WGS sequence"/>
</dbReference>
<reference evidence="3 4" key="1">
    <citation type="journal article" date="2022" name="Nat. Plants">
        <title>Genomes of leafy and leafless Platanthera orchids illuminate the evolution of mycoheterotrophy.</title>
        <authorList>
            <person name="Li M.H."/>
            <person name="Liu K.W."/>
            <person name="Li Z."/>
            <person name="Lu H.C."/>
            <person name="Ye Q.L."/>
            <person name="Zhang D."/>
            <person name="Wang J.Y."/>
            <person name="Li Y.F."/>
            <person name="Zhong Z.M."/>
            <person name="Liu X."/>
            <person name="Yu X."/>
            <person name="Liu D.K."/>
            <person name="Tu X.D."/>
            <person name="Liu B."/>
            <person name="Hao Y."/>
            <person name="Liao X.Y."/>
            <person name="Jiang Y.T."/>
            <person name="Sun W.H."/>
            <person name="Chen J."/>
            <person name="Chen Y.Q."/>
            <person name="Ai Y."/>
            <person name="Zhai J.W."/>
            <person name="Wu S.S."/>
            <person name="Zhou Z."/>
            <person name="Hsiao Y.Y."/>
            <person name="Wu W.L."/>
            <person name="Chen Y.Y."/>
            <person name="Lin Y.F."/>
            <person name="Hsu J.L."/>
            <person name="Li C.Y."/>
            <person name="Wang Z.W."/>
            <person name="Zhao X."/>
            <person name="Zhong W.Y."/>
            <person name="Ma X.K."/>
            <person name="Ma L."/>
            <person name="Huang J."/>
            <person name="Chen G.Z."/>
            <person name="Huang M.Z."/>
            <person name="Huang L."/>
            <person name="Peng D.H."/>
            <person name="Luo Y.B."/>
            <person name="Zou S.Q."/>
            <person name="Chen S.P."/>
            <person name="Lan S."/>
            <person name="Tsai W.C."/>
            <person name="Van de Peer Y."/>
            <person name="Liu Z.J."/>
        </authorList>
    </citation>
    <scope>NUCLEOTIDE SEQUENCE [LARGE SCALE GENOMIC DNA]</scope>
    <source>
        <strain evidence="3">Lor288</strain>
    </source>
</reference>
<evidence type="ECO:0000256" key="1">
    <source>
        <dbReference type="SAM" id="MobiDB-lite"/>
    </source>
</evidence>
<keyword evidence="4" id="KW-1185">Reference proteome</keyword>
<accession>A0ABR2LWI6</accession>
<name>A0ABR2LWI6_9ASPA</name>
<dbReference type="EMBL" id="JBBWWR010000015">
    <property type="protein sequence ID" value="KAK8950622.1"/>
    <property type="molecule type" value="Genomic_DNA"/>
</dbReference>
<dbReference type="Gene3D" id="2.30.30.140">
    <property type="match status" value="1"/>
</dbReference>
<dbReference type="PANTHER" id="PTHR36384">
    <property type="entry name" value="SAWADEE PROTEIN"/>
    <property type="match status" value="1"/>
</dbReference>
<dbReference type="Pfam" id="PF16719">
    <property type="entry name" value="SAWADEE"/>
    <property type="match status" value="1"/>
</dbReference>
<feature type="compositionally biased region" description="Basic and acidic residues" evidence="1">
    <location>
        <begin position="229"/>
        <end position="255"/>
    </location>
</feature>
<organism evidence="3 4">
    <name type="scientific">Platanthera guangdongensis</name>
    <dbReference type="NCBI Taxonomy" id="2320717"/>
    <lineage>
        <taxon>Eukaryota</taxon>
        <taxon>Viridiplantae</taxon>
        <taxon>Streptophyta</taxon>
        <taxon>Embryophyta</taxon>
        <taxon>Tracheophyta</taxon>
        <taxon>Spermatophyta</taxon>
        <taxon>Magnoliopsida</taxon>
        <taxon>Liliopsida</taxon>
        <taxon>Asparagales</taxon>
        <taxon>Orchidaceae</taxon>
        <taxon>Orchidoideae</taxon>
        <taxon>Orchideae</taxon>
        <taxon>Orchidinae</taxon>
        <taxon>Platanthera</taxon>
    </lineage>
</organism>
<evidence type="ECO:0000313" key="4">
    <source>
        <dbReference type="Proteomes" id="UP001412067"/>
    </source>
</evidence>
<protein>
    <recommendedName>
        <fullName evidence="2">SAWADEE domain-containing protein</fullName>
    </recommendedName>
</protein>
<feature type="compositionally biased region" description="Polar residues" evidence="1">
    <location>
        <begin position="194"/>
        <end position="205"/>
    </location>
</feature>